<proteinExistence type="predicted"/>
<dbReference type="RefSeq" id="WP_184527035.1">
    <property type="nucleotide sequence ID" value="NZ_JACHGK010000010.1"/>
</dbReference>
<dbReference type="EMBL" id="JACHGK010000010">
    <property type="protein sequence ID" value="MBB6446224.1"/>
    <property type="molecule type" value="Genomic_DNA"/>
</dbReference>
<evidence type="ECO:0000313" key="3">
    <source>
        <dbReference type="Proteomes" id="UP000531594"/>
    </source>
</evidence>
<dbReference type="AlphaFoldDB" id="A0A7X0HSV2"/>
<organism evidence="2 3">
    <name type="scientific">Bacillus benzoevorans</name>
    <dbReference type="NCBI Taxonomy" id="1456"/>
    <lineage>
        <taxon>Bacteria</taxon>
        <taxon>Bacillati</taxon>
        <taxon>Bacillota</taxon>
        <taxon>Bacilli</taxon>
        <taxon>Bacillales</taxon>
        <taxon>Bacillaceae</taxon>
        <taxon>Bacillus</taxon>
    </lineage>
</organism>
<dbReference type="Pfam" id="PF12986">
    <property type="entry name" value="DUF3870"/>
    <property type="match status" value="1"/>
</dbReference>
<name>A0A7X0HSV2_9BACI</name>
<keyword evidence="3" id="KW-1185">Reference proteome</keyword>
<evidence type="ECO:0000313" key="2">
    <source>
        <dbReference type="EMBL" id="MBB6446224.1"/>
    </source>
</evidence>
<gene>
    <name evidence="2" type="ORF">HNR53_002881</name>
</gene>
<evidence type="ECO:0000259" key="1">
    <source>
        <dbReference type="Pfam" id="PF12986"/>
    </source>
</evidence>
<dbReference type="InterPro" id="IPR024617">
    <property type="entry name" value="DUF3870"/>
</dbReference>
<dbReference type="Proteomes" id="UP000531594">
    <property type="component" value="Unassembled WGS sequence"/>
</dbReference>
<comment type="caution">
    <text evidence="2">The sequence shown here is derived from an EMBL/GenBank/DDBJ whole genome shotgun (WGS) entry which is preliminary data.</text>
</comment>
<protein>
    <recommendedName>
        <fullName evidence="1">DUF3870 domain-containing protein</fullName>
    </recommendedName>
</protein>
<sequence>MGANNTVLIAGFAQLPKGTTQYEKYQSLAVVLVINVETEVIEDAEFTFIADLTNYYLTSLVRGYDLKQGINPLVEILRNRVLIPSQGAVIQSIKSAYDRYRESKTAVYAYK</sequence>
<reference evidence="2 3" key="1">
    <citation type="submission" date="2020-08" db="EMBL/GenBank/DDBJ databases">
        <title>Genomic Encyclopedia of Type Strains, Phase IV (KMG-IV): sequencing the most valuable type-strain genomes for metagenomic binning, comparative biology and taxonomic classification.</title>
        <authorList>
            <person name="Goeker M."/>
        </authorList>
    </citation>
    <scope>NUCLEOTIDE SEQUENCE [LARGE SCALE GENOMIC DNA]</scope>
    <source>
        <strain evidence="2 3">DSM 5391</strain>
    </source>
</reference>
<feature type="domain" description="DUF3870" evidence="1">
    <location>
        <begin position="9"/>
        <end position="101"/>
    </location>
</feature>
<accession>A0A7X0HSV2</accession>